<evidence type="ECO:0000313" key="3">
    <source>
        <dbReference type="EMBL" id="SPE18195.1"/>
    </source>
</evidence>
<accession>A0A2N9L5H2</accession>
<dbReference type="Proteomes" id="UP000239735">
    <property type="component" value="Unassembled WGS sequence"/>
</dbReference>
<dbReference type="InterPro" id="IPR020843">
    <property type="entry name" value="ER"/>
</dbReference>
<evidence type="ECO:0000259" key="2">
    <source>
        <dbReference type="SMART" id="SM00829"/>
    </source>
</evidence>
<dbReference type="Pfam" id="PF13602">
    <property type="entry name" value="ADH_zinc_N_2"/>
    <property type="match status" value="1"/>
</dbReference>
<dbReference type="InterPro" id="IPR011032">
    <property type="entry name" value="GroES-like_sf"/>
</dbReference>
<dbReference type="InterPro" id="IPR002364">
    <property type="entry name" value="Quin_OxRdtase/zeta-crystal_CS"/>
</dbReference>
<dbReference type="PROSITE" id="PS01162">
    <property type="entry name" value="QOR_ZETA_CRYSTAL"/>
    <property type="match status" value="1"/>
</dbReference>
<keyword evidence="1" id="KW-0472">Membrane</keyword>
<dbReference type="Pfam" id="PF08240">
    <property type="entry name" value="ADH_N"/>
    <property type="match status" value="1"/>
</dbReference>
<dbReference type="Gene3D" id="3.40.50.720">
    <property type="entry name" value="NAD(P)-binding Rossmann-like Domain"/>
    <property type="match status" value="1"/>
</dbReference>
<dbReference type="InterPro" id="IPR052733">
    <property type="entry name" value="Chloroplast_QOR"/>
</dbReference>
<dbReference type="AlphaFoldDB" id="A0A2N9L5H2"/>
<dbReference type="GO" id="GO:0016491">
    <property type="term" value="F:oxidoreductase activity"/>
    <property type="evidence" value="ECO:0007669"/>
    <property type="project" value="InterPro"/>
</dbReference>
<dbReference type="InterPro" id="IPR036291">
    <property type="entry name" value="NAD(P)-bd_dom_sf"/>
</dbReference>
<protein>
    <submittedName>
        <fullName evidence="3">NADPH:quinone reductase/Zn-dependent oxidoreductase</fullName>
    </submittedName>
</protein>
<dbReference type="CDD" id="cd08267">
    <property type="entry name" value="MDR1"/>
    <property type="match status" value="1"/>
</dbReference>
<evidence type="ECO:0000313" key="4">
    <source>
        <dbReference type="Proteomes" id="UP000239735"/>
    </source>
</evidence>
<proteinExistence type="predicted"/>
<feature type="transmembrane region" description="Helical" evidence="1">
    <location>
        <begin position="232"/>
        <end position="256"/>
    </location>
</feature>
<dbReference type="PANTHER" id="PTHR44013">
    <property type="entry name" value="ZINC-TYPE ALCOHOL DEHYDROGENASE-LIKE PROTEIN C16A3.02C"/>
    <property type="match status" value="1"/>
</dbReference>
<reference evidence="4" key="1">
    <citation type="submission" date="2018-02" db="EMBL/GenBank/DDBJ databases">
        <authorList>
            <person name="Hausmann B."/>
        </authorList>
    </citation>
    <scope>NUCLEOTIDE SEQUENCE [LARGE SCALE GENOMIC DNA]</scope>
    <source>
        <strain evidence="4">Peat soil MAG SbA5</strain>
    </source>
</reference>
<dbReference type="SUPFAM" id="SSF51735">
    <property type="entry name" value="NAD(P)-binding Rossmann-fold domains"/>
    <property type="match status" value="1"/>
</dbReference>
<keyword evidence="1" id="KW-0812">Transmembrane</keyword>
<evidence type="ECO:0000256" key="1">
    <source>
        <dbReference type="SAM" id="Phobius"/>
    </source>
</evidence>
<dbReference type="PANTHER" id="PTHR44013:SF1">
    <property type="entry name" value="ZINC-TYPE ALCOHOL DEHYDROGENASE-LIKE PROTEIN C16A3.02C"/>
    <property type="match status" value="1"/>
</dbReference>
<dbReference type="EMBL" id="OKRB01000046">
    <property type="protein sequence ID" value="SPE18195.1"/>
    <property type="molecule type" value="Genomic_DNA"/>
</dbReference>
<keyword evidence="1" id="KW-1133">Transmembrane helix</keyword>
<organism evidence="3 4">
    <name type="scientific">Candidatus Sulfuritelmatomonas gaucii</name>
    <dbReference type="NCBI Taxonomy" id="2043161"/>
    <lineage>
        <taxon>Bacteria</taxon>
        <taxon>Pseudomonadati</taxon>
        <taxon>Acidobacteriota</taxon>
        <taxon>Terriglobia</taxon>
        <taxon>Terriglobales</taxon>
        <taxon>Acidobacteriaceae</taxon>
        <taxon>Candidatus Sulfuritelmatomonas</taxon>
    </lineage>
</organism>
<dbReference type="Gene3D" id="3.90.180.10">
    <property type="entry name" value="Medium-chain alcohol dehydrogenases, catalytic domain"/>
    <property type="match status" value="1"/>
</dbReference>
<dbReference type="InterPro" id="IPR013154">
    <property type="entry name" value="ADH-like_N"/>
</dbReference>
<dbReference type="GO" id="GO:0008270">
    <property type="term" value="F:zinc ion binding"/>
    <property type="evidence" value="ECO:0007669"/>
    <property type="project" value="InterPro"/>
</dbReference>
<dbReference type="SUPFAM" id="SSF50129">
    <property type="entry name" value="GroES-like"/>
    <property type="match status" value="1"/>
</dbReference>
<dbReference type="OrthoDB" id="9792162at2"/>
<gene>
    <name evidence="3" type="ORF">SBA5_140062</name>
</gene>
<name>A0A2N9L5H2_9BACT</name>
<sequence>MKAIVYRKNGPPDVLSCEDLEKPIPNDGEVLIKVHAAAVNPLDYHLMKGGPAPLRLLFGPRKAKVPGVDVAGVVEAVGSGVKEFKPGDAVFGTGRGTFAEFAVAPESSLVRKPEGISFDEAATSPIAALTALQGLRNKGRIQSGQTVLINGASGGVGTFAVQLARNFGAHVTGVCSAKNAEMVRSLGAERVIDYACEDFTAGAARYDLIFDLAGNHSFSDCKRVLNPKGIHVGAGILAGQKSLVLMFGGLLAVLVVSRFSRQKFTTYVAKANREDLSFIGELLASGRLKPVIDKKYTLDQVPEAIRYQGTWHARGKLVVNMDAP</sequence>
<dbReference type="SMART" id="SM00829">
    <property type="entry name" value="PKS_ER"/>
    <property type="match status" value="1"/>
</dbReference>
<feature type="domain" description="Enoyl reductase (ER)" evidence="2">
    <location>
        <begin position="10"/>
        <end position="319"/>
    </location>
</feature>